<dbReference type="AlphaFoldDB" id="A0A679IYT3"/>
<dbReference type="EMBL" id="LR743507">
    <property type="protein sequence ID" value="CAA2106087.1"/>
    <property type="molecule type" value="Genomic_DNA"/>
</dbReference>
<keyword evidence="1" id="KW-1133">Transmembrane helix</keyword>
<keyword evidence="1" id="KW-0812">Transmembrane</keyword>
<gene>
    <name evidence="2" type="ORF">VVAX_03574</name>
</gene>
<sequence>MRAAFVEICIGAAVVLVGLHLTFMTFAAGRYGAAACALFGVLLGVLLIVAGDREWQESLDRQDKQQVEG</sequence>
<proteinExistence type="predicted"/>
<evidence type="ECO:0000256" key="1">
    <source>
        <dbReference type="SAM" id="Phobius"/>
    </source>
</evidence>
<dbReference type="RefSeq" id="WP_339091150.1">
    <property type="nucleotide sequence ID" value="NZ_LR743507.1"/>
</dbReference>
<accession>A0A679IYT3</accession>
<evidence type="ECO:0000313" key="2">
    <source>
        <dbReference type="EMBL" id="CAA2106087.1"/>
    </source>
</evidence>
<name>A0A679IYT3_VARPD</name>
<organism evidence="2">
    <name type="scientific">Variovorax paradoxus</name>
    <dbReference type="NCBI Taxonomy" id="34073"/>
    <lineage>
        <taxon>Bacteria</taxon>
        <taxon>Pseudomonadati</taxon>
        <taxon>Pseudomonadota</taxon>
        <taxon>Betaproteobacteria</taxon>
        <taxon>Burkholderiales</taxon>
        <taxon>Comamonadaceae</taxon>
        <taxon>Variovorax</taxon>
    </lineage>
</organism>
<protein>
    <submittedName>
        <fullName evidence="2">Uncharacterized protein</fullName>
    </submittedName>
</protein>
<feature type="transmembrane region" description="Helical" evidence="1">
    <location>
        <begin position="5"/>
        <end position="26"/>
    </location>
</feature>
<feature type="transmembrane region" description="Helical" evidence="1">
    <location>
        <begin position="32"/>
        <end position="51"/>
    </location>
</feature>
<reference evidence="2" key="1">
    <citation type="submission" date="2019-12" db="EMBL/GenBank/DDBJ databases">
        <authorList>
            <person name="Cremers G."/>
        </authorList>
    </citation>
    <scope>NUCLEOTIDE SEQUENCE</scope>
    <source>
        <strain evidence="2">Vvax</strain>
    </source>
</reference>
<keyword evidence="1" id="KW-0472">Membrane</keyword>